<dbReference type="AlphaFoldDB" id="A0A9Q0T0V1"/>
<name>A0A9Q0T0V1_SALVM</name>
<feature type="compositionally biased region" description="Polar residues" evidence="1">
    <location>
        <begin position="1"/>
        <end position="13"/>
    </location>
</feature>
<feature type="region of interest" description="Disordered" evidence="1">
    <location>
        <begin position="1"/>
        <end position="35"/>
    </location>
</feature>
<sequence>MTVPSAENLQQTRVEVAGNRGNDIKPQRNPSPPTIAEKGVLGIEGILIPLGKLEQFRKDFVASGITSAHTNVLLPISDIDTVESGKTNGMEEEKRMEKKKKKR</sequence>
<accession>A0A9Q0T0V1</accession>
<comment type="caution">
    <text evidence="2">The sequence shown here is derived from an EMBL/GenBank/DDBJ whole genome shotgun (WGS) entry which is preliminary data.</text>
</comment>
<reference evidence="2" key="1">
    <citation type="submission" date="2022-11" db="EMBL/GenBank/DDBJ databases">
        <authorList>
            <person name="Hyden B.L."/>
            <person name="Feng K."/>
            <person name="Yates T."/>
            <person name="Jawdy S."/>
            <person name="Smart L.B."/>
            <person name="Muchero W."/>
        </authorList>
    </citation>
    <scope>NUCLEOTIDE SEQUENCE</scope>
    <source>
        <tissue evidence="2">Shoot tip</tissue>
    </source>
</reference>
<gene>
    <name evidence="2" type="ORF">OIU85_003249</name>
</gene>
<dbReference type="EMBL" id="JAPFFL010000010">
    <property type="protein sequence ID" value="KAJ6696872.1"/>
    <property type="molecule type" value="Genomic_DNA"/>
</dbReference>
<organism evidence="2 3">
    <name type="scientific">Salix viminalis</name>
    <name type="common">Common osier</name>
    <name type="synonym">Basket willow</name>
    <dbReference type="NCBI Taxonomy" id="40686"/>
    <lineage>
        <taxon>Eukaryota</taxon>
        <taxon>Viridiplantae</taxon>
        <taxon>Streptophyta</taxon>
        <taxon>Embryophyta</taxon>
        <taxon>Tracheophyta</taxon>
        <taxon>Spermatophyta</taxon>
        <taxon>Magnoliopsida</taxon>
        <taxon>eudicotyledons</taxon>
        <taxon>Gunneridae</taxon>
        <taxon>Pentapetalae</taxon>
        <taxon>rosids</taxon>
        <taxon>fabids</taxon>
        <taxon>Malpighiales</taxon>
        <taxon>Salicaceae</taxon>
        <taxon>Saliceae</taxon>
        <taxon>Salix</taxon>
    </lineage>
</organism>
<evidence type="ECO:0000256" key="1">
    <source>
        <dbReference type="SAM" id="MobiDB-lite"/>
    </source>
</evidence>
<keyword evidence="3" id="KW-1185">Reference proteome</keyword>
<proteinExistence type="predicted"/>
<dbReference type="Proteomes" id="UP001151529">
    <property type="component" value="Chromosome 19"/>
</dbReference>
<protein>
    <submittedName>
        <fullName evidence="2">Uncharacterized protein</fullName>
    </submittedName>
</protein>
<evidence type="ECO:0000313" key="2">
    <source>
        <dbReference type="EMBL" id="KAJ6696872.1"/>
    </source>
</evidence>
<reference evidence="2" key="2">
    <citation type="journal article" date="2023" name="Int. J. Mol. Sci.">
        <title>De Novo Assembly and Annotation of 11 Diverse Shrub Willow (Salix) Genomes Reveals Novel Gene Organization in Sex-Linked Regions.</title>
        <authorList>
            <person name="Hyden B."/>
            <person name="Feng K."/>
            <person name="Yates T.B."/>
            <person name="Jawdy S."/>
            <person name="Cereghino C."/>
            <person name="Smart L.B."/>
            <person name="Muchero W."/>
        </authorList>
    </citation>
    <scope>NUCLEOTIDE SEQUENCE [LARGE SCALE GENOMIC DNA]</scope>
    <source>
        <tissue evidence="2">Shoot tip</tissue>
    </source>
</reference>
<feature type="region of interest" description="Disordered" evidence="1">
    <location>
        <begin position="81"/>
        <end position="103"/>
    </location>
</feature>
<evidence type="ECO:0000313" key="3">
    <source>
        <dbReference type="Proteomes" id="UP001151529"/>
    </source>
</evidence>